<evidence type="ECO:0000313" key="5">
    <source>
        <dbReference type="Proteomes" id="UP000749559"/>
    </source>
</evidence>
<dbReference type="FunFam" id="1.20.1050.10:FF:000030">
    <property type="entry name" value="Glutathione S-transferase S1"/>
    <property type="match status" value="1"/>
</dbReference>
<sequence>FIVGSKLTWADIACMLLMDDWVAGGFYTTEWPTLARHAQRIREIPAIAKWILGRPKMTPPTTGTPSREVTPSPDVIPPTEVTQQQASESVTTEDIPEGPYKLTYFNLRGRAELTRMIFASKGIEYEDIRVEFKDWPEVKPTTPRGYLPLLEVGGVTICESQTVARTAAHIAGIAGETELERAQADMIIDCYSDIFDSVVNVFFEKDLTTRNELIAKLKTQTPEGLKNLEKILVDNDGGDGFIVGSKLTWADIACMFILDILHKMMPEAGVDLDMSALCPQLMSHSGRICGIPAIAKWIDERPAEEPRKLPILQAPIPKGPYKLTYFDIRGRAELTRMIFASKDIEFEDIRVDFKDWPDMKPTTPNGVLPLLEVEGATICESQTIARTAAHIAGIAGTTEEERGQADMCVDCYCDAINHAANWLKNKDDEEKGPELLKNLTETQLPTGLENLQKILVANGGDG</sequence>
<evidence type="ECO:0000259" key="3">
    <source>
        <dbReference type="PROSITE" id="PS50405"/>
    </source>
</evidence>
<dbReference type="SFLD" id="SFLDG01205">
    <property type="entry name" value="AMPS.1"/>
    <property type="match status" value="1"/>
</dbReference>
<feature type="non-terminal residue" evidence="4">
    <location>
        <position position="462"/>
    </location>
</feature>
<dbReference type="OrthoDB" id="414243at2759"/>
<keyword evidence="5" id="KW-1185">Reference proteome</keyword>
<dbReference type="SFLD" id="SFLDS00019">
    <property type="entry name" value="Glutathione_Transferase_(cytos"/>
    <property type="match status" value="2"/>
</dbReference>
<dbReference type="GO" id="GO:0004364">
    <property type="term" value="F:glutathione transferase activity"/>
    <property type="evidence" value="ECO:0007669"/>
    <property type="project" value="TreeGrafter"/>
</dbReference>
<proteinExistence type="predicted"/>
<evidence type="ECO:0008006" key="6">
    <source>
        <dbReference type="Google" id="ProtNLM"/>
    </source>
</evidence>
<dbReference type="PANTHER" id="PTHR11571">
    <property type="entry name" value="GLUTATHIONE S-TRANSFERASE"/>
    <property type="match status" value="1"/>
</dbReference>
<dbReference type="InterPro" id="IPR040079">
    <property type="entry name" value="Glutathione_S-Trfase"/>
</dbReference>
<feature type="domain" description="GST N-terminal" evidence="2">
    <location>
        <begin position="319"/>
        <end position="396"/>
    </location>
</feature>
<dbReference type="CDD" id="cd03192">
    <property type="entry name" value="GST_C_Sigma_like"/>
    <property type="match status" value="1"/>
</dbReference>
<dbReference type="InterPro" id="IPR004045">
    <property type="entry name" value="Glutathione_S-Trfase_N"/>
</dbReference>
<feature type="non-terminal residue" evidence="4">
    <location>
        <position position="1"/>
    </location>
</feature>
<dbReference type="AlphaFoldDB" id="A0A8S4PUI0"/>
<feature type="compositionally biased region" description="Polar residues" evidence="1">
    <location>
        <begin position="80"/>
        <end position="92"/>
    </location>
</feature>
<dbReference type="Gene3D" id="1.20.1050.130">
    <property type="match status" value="1"/>
</dbReference>
<feature type="region of interest" description="Disordered" evidence="1">
    <location>
        <begin position="55"/>
        <end position="93"/>
    </location>
</feature>
<dbReference type="PROSITE" id="PS50405">
    <property type="entry name" value="GST_CTER"/>
    <property type="match status" value="2"/>
</dbReference>
<dbReference type="InterPro" id="IPR004046">
    <property type="entry name" value="GST_C"/>
</dbReference>
<dbReference type="EMBL" id="CAIIXF020000010">
    <property type="protein sequence ID" value="CAH1796832.1"/>
    <property type="molecule type" value="Genomic_DNA"/>
</dbReference>
<dbReference type="Gene3D" id="3.40.30.10">
    <property type="entry name" value="Glutaredoxin"/>
    <property type="match status" value="1"/>
</dbReference>
<feature type="domain" description="GST C-terminal" evidence="3">
    <location>
        <begin position="1"/>
        <end position="59"/>
    </location>
</feature>
<dbReference type="SFLD" id="SFLDG00363">
    <property type="entry name" value="AMPS_(cytGST):_Alpha-__Mu-__Pi"/>
    <property type="match status" value="1"/>
</dbReference>
<evidence type="ECO:0000313" key="4">
    <source>
        <dbReference type="EMBL" id="CAH1796832.1"/>
    </source>
</evidence>
<evidence type="ECO:0000259" key="2">
    <source>
        <dbReference type="PROSITE" id="PS50404"/>
    </source>
</evidence>
<name>A0A8S4PUI0_OWEFU</name>
<dbReference type="Gene3D" id="1.20.1050.10">
    <property type="match status" value="2"/>
</dbReference>
<dbReference type="InterPro" id="IPR036249">
    <property type="entry name" value="Thioredoxin-like_sf"/>
</dbReference>
<dbReference type="CDD" id="cd03039">
    <property type="entry name" value="GST_N_Sigma_like"/>
    <property type="match status" value="2"/>
</dbReference>
<comment type="caution">
    <text evidence="4">The sequence shown here is derived from an EMBL/GenBank/DDBJ whole genome shotgun (WGS) entry which is preliminary data.</text>
</comment>
<dbReference type="SUPFAM" id="SSF52833">
    <property type="entry name" value="Thioredoxin-like"/>
    <property type="match status" value="2"/>
</dbReference>
<evidence type="ECO:0000256" key="1">
    <source>
        <dbReference type="SAM" id="MobiDB-lite"/>
    </source>
</evidence>
<dbReference type="InterPro" id="IPR010987">
    <property type="entry name" value="Glutathione-S-Trfase_C-like"/>
</dbReference>
<dbReference type="PANTHER" id="PTHR11571:SF150">
    <property type="entry name" value="GLUTATHIONE S-TRANSFERASE"/>
    <property type="match status" value="1"/>
</dbReference>
<dbReference type="SUPFAM" id="SSF47616">
    <property type="entry name" value="GST C-terminal domain-like"/>
    <property type="match status" value="2"/>
</dbReference>
<protein>
    <recommendedName>
        <fullName evidence="6">Glutathione transferase</fullName>
    </recommendedName>
</protein>
<dbReference type="InterPro" id="IPR050213">
    <property type="entry name" value="GST_superfamily"/>
</dbReference>
<accession>A0A8S4PUI0</accession>
<dbReference type="PROSITE" id="PS50404">
    <property type="entry name" value="GST_NTER"/>
    <property type="match status" value="2"/>
</dbReference>
<dbReference type="Pfam" id="PF02798">
    <property type="entry name" value="GST_N"/>
    <property type="match status" value="2"/>
</dbReference>
<dbReference type="Proteomes" id="UP000749559">
    <property type="component" value="Unassembled WGS sequence"/>
</dbReference>
<feature type="compositionally biased region" description="Polar residues" evidence="1">
    <location>
        <begin position="59"/>
        <end position="69"/>
    </location>
</feature>
<feature type="domain" description="GST C-terminal" evidence="3">
    <location>
        <begin position="177"/>
        <end position="310"/>
    </location>
</feature>
<reference evidence="4" key="1">
    <citation type="submission" date="2022-03" db="EMBL/GenBank/DDBJ databases">
        <authorList>
            <person name="Martin C."/>
        </authorList>
    </citation>
    <scope>NUCLEOTIDE SEQUENCE</scope>
</reference>
<feature type="domain" description="GST N-terminal" evidence="2">
    <location>
        <begin position="98"/>
        <end position="175"/>
    </location>
</feature>
<gene>
    <name evidence="4" type="ORF">OFUS_LOCUS21200</name>
</gene>
<dbReference type="Pfam" id="PF14497">
    <property type="entry name" value="GST_C_3"/>
    <property type="match status" value="2"/>
</dbReference>
<organism evidence="4 5">
    <name type="scientific">Owenia fusiformis</name>
    <name type="common">Polychaete worm</name>
    <dbReference type="NCBI Taxonomy" id="6347"/>
    <lineage>
        <taxon>Eukaryota</taxon>
        <taxon>Metazoa</taxon>
        <taxon>Spiralia</taxon>
        <taxon>Lophotrochozoa</taxon>
        <taxon>Annelida</taxon>
        <taxon>Polychaeta</taxon>
        <taxon>Sedentaria</taxon>
        <taxon>Canalipalpata</taxon>
        <taxon>Sabellida</taxon>
        <taxon>Oweniida</taxon>
        <taxon>Oweniidae</taxon>
        <taxon>Owenia</taxon>
    </lineage>
</organism>
<dbReference type="GO" id="GO:0006749">
    <property type="term" value="P:glutathione metabolic process"/>
    <property type="evidence" value="ECO:0007669"/>
    <property type="project" value="TreeGrafter"/>
</dbReference>
<dbReference type="InterPro" id="IPR036282">
    <property type="entry name" value="Glutathione-S-Trfase_C_sf"/>
</dbReference>